<keyword evidence="1" id="KW-0863">Zinc-finger</keyword>
<evidence type="ECO:0000313" key="4">
    <source>
        <dbReference type="EMBL" id="KHJ34305.1"/>
    </source>
</evidence>
<keyword evidence="1" id="KW-0862">Zinc</keyword>
<feature type="domain" description="CCHC-type" evidence="3">
    <location>
        <begin position="71"/>
        <end position="84"/>
    </location>
</feature>
<evidence type="ECO:0000256" key="1">
    <source>
        <dbReference type="PROSITE-ProRule" id="PRU00047"/>
    </source>
</evidence>
<keyword evidence="5" id="KW-1185">Reference proteome</keyword>
<gene>
    <name evidence="4" type="ORF">EV44_g4179</name>
</gene>
<feature type="region of interest" description="Disordered" evidence="2">
    <location>
        <begin position="18"/>
        <end position="39"/>
    </location>
</feature>
<comment type="caution">
    <text evidence="4">The sequence shown here is derived from an EMBL/GenBank/DDBJ whole genome shotgun (WGS) entry which is preliminary data.</text>
</comment>
<reference evidence="4 5" key="1">
    <citation type="journal article" date="2014" name="BMC Genomics">
        <title>Adaptive genomic structural variation in the grape powdery mildew pathogen, Erysiphe necator.</title>
        <authorList>
            <person name="Jones L."/>
            <person name="Riaz S."/>
            <person name="Morales-Cruz A."/>
            <person name="Amrine K.C."/>
            <person name="McGuire B."/>
            <person name="Gubler W.D."/>
            <person name="Walker M.A."/>
            <person name="Cantu D."/>
        </authorList>
    </citation>
    <scope>NUCLEOTIDE SEQUENCE [LARGE SCALE GENOMIC DNA]</scope>
    <source>
        <strain evidence="5">c</strain>
    </source>
</reference>
<evidence type="ECO:0000313" key="5">
    <source>
        <dbReference type="Proteomes" id="UP000030854"/>
    </source>
</evidence>
<name>A0A0B1PAH5_UNCNE</name>
<dbReference type="AlphaFoldDB" id="A0A0B1PAH5"/>
<evidence type="ECO:0000256" key="2">
    <source>
        <dbReference type="SAM" id="MobiDB-lite"/>
    </source>
</evidence>
<organism evidence="4 5">
    <name type="scientific">Uncinula necator</name>
    <name type="common">Grape powdery mildew</name>
    <dbReference type="NCBI Taxonomy" id="52586"/>
    <lineage>
        <taxon>Eukaryota</taxon>
        <taxon>Fungi</taxon>
        <taxon>Dikarya</taxon>
        <taxon>Ascomycota</taxon>
        <taxon>Pezizomycotina</taxon>
        <taxon>Leotiomycetes</taxon>
        <taxon>Erysiphales</taxon>
        <taxon>Erysiphaceae</taxon>
        <taxon>Erysiphe</taxon>
    </lineage>
</organism>
<accession>A0A0B1PAH5</accession>
<keyword evidence="1" id="KW-0479">Metal-binding</keyword>
<proteinExistence type="predicted"/>
<sequence>MSLNTQFENQKFELKRVDNRAPKFSNSQHSNPNGQKNYKVSDSKILPLKTISKNPYVNGSRLWNKSMVPLCVRCGEVGHASPKCDSYSTSKLENWEQSYLKEMVFSIDAQMCMLQINDSQPQNEDSTYCNANNWRENDAPEVNKMSFEQFGSNNRLEEKTRVFYELSGVRYRNRFK</sequence>
<evidence type="ECO:0000259" key="3">
    <source>
        <dbReference type="PROSITE" id="PS50158"/>
    </source>
</evidence>
<dbReference type="GO" id="GO:0008270">
    <property type="term" value="F:zinc ion binding"/>
    <property type="evidence" value="ECO:0007669"/>
    <property type="project" value="UniProtKB-KW"/>
</dbReference>
<protein>
    <recommendedName>
        <fullName evidence="3">CCHC-type domain-containing protein</fullName>
    </recommendedName>
</protein>
<dbReference type="Proteomes" id="UP000030854">
    <property type="component" value="Unassembled WGS sequence"/>
</dbReference>
<dbReference type="GO" id="GO:0003676">
    <property type="term" value="F:nucleic acid binding"/>
    <property type="evidence" value="ECO:0007669"/>
    <property type="project" value="InterPro"/>
</dbReference>
<feature type="compositionally biased region" description="Polar residues" evidence="2">
    <location>
        <begin position="24"/>
        <end position="39"/>
    </location>
</feature>
<dbReference type="PROSITE" id="PS50158">
    <property type="entry name" value="ZF_CCHC"/>
    <property type="match status" value="1"/>
</dbReference>
<dbReference type="InterPro" id="IPR001878">
    <property type="entry name" value="Znf_CCHC"/>
</dbReference>
<dbReference type="HOGENOM" id="CLU_1526301_0_0_1"/>
<dbReference type="EMBL" id="JNVN01000951">
    <property type="protein sequence ID" value="KHJ34305.1"/>
    <property type="molecule type" value="Genomic_DNA"/>
</dbReference>